<dbReference type="InterPro" id="IPR025733">
    <property type="entry name" value="PAPs_C"/>
</dbReference>
<dbReference type="SUPFAM" id="SSF56300">
    <property type="entry name" value="Metallo-dependent phosphatases"/>
    <property type="match status" value="1"/>
</dbReference>
<dbReference type="InterPro" id="IPR008963">
    <property type="entry name" value="Purple_acid_Pase-like_N"/>
</dbReference>
<evidence type="ECO:0000256" key="5">
    <source>
        <dbReference type="SAM" id="MobiDB-lite"/>
    </source>
</evidence>
<feature type="transmembrane region" description="Helical" evidence="6">
    <location>
        <begin position="608"/>
        <end position="630"/>
    </location>
</feature>
<feature type="domain" description="Purple acid phosphatase C-terminal" evidence="8">
    <location>
        <begin position="421"/>
        <end position="476"/>
    </location>
</feature>
<keyword evidence="10" id="KW-1185">Reference proteome</keyword>
<dbReference type="OrthoDB" id="45007at2759"/>
<dbReference type="InterPro" id="IPR029052">
    <property type="entry name" value="Metallo-depent_PP-like"/>
</dbReference>
<dbReference type="GO" id="GO:0046872">
    <property type="term" value="F:metal ion binding"/>
    <property type="evidence" value="ECO:0007669"/>
    <property type="project" value="InterPro"/>
</dbReference>
<dbReference type="EMBL" id="JAGTXO010000002">
    <property type="protein sequence ID" value="KAG8469880.1"/>
    <property type="molecule type" value="Genomic_DNA"/>
</dbReference>
<evidence type="ECO:0000256" key="3">
    <source>
        <dbReference type="ARBA" id="ARBA00023180"/>
    </source>
</evidence>
<keyword evidence="6" id="KW-0812">Transmembrane</keyword>
<dbReference type="CDD" id="cd00839">
    <property type="entry name" value="MPP_PAPs"/>
    <property type="match status" value="1"/>
</dbReference>
<gene>
    <name evidence="9" type="ORF">KFE25_006335</name>
</gene>
<evidence type="ECO:0000259" key="8">
    <source>
        <dbReference type="Pfam" id="PF14008"/>
    </source>
</evidence>
<dbReference type="InterPro" id="IPR039331">
    <property type="entry name" value="PAPs-like"/>
</dbReference>
<accession>A0A8J6CH68</accession>
<sequence length="666" mass="70784">MLLVAAAAGLAAHERRRLTSDYVRPVASELLNPRAIPINELCRQRPCSSQVHVTLASARVALVMFASATSSTPSAVEFGYSAQHLDRAARGTSISYAQLLSFERDLTDPPIGLPGATESELLAIMNTSAWAKGTASYANPTAVSYGLQSYKNPQAYYGSPVLHHVLLGPLRPGETVHYRVANDDRVHSFRMPRASAPPTAVDLDGAHVEALPPDARPFSLGLCADLGQTAASNASMAALLAARPDVVLLAGDLSYADGFYSRWDSFGNLFEPLSSRIPVLTCPGNHEVGSSEQWLSYNARWRMPAAGQSGSSDNTYYSLEVGPVHLVALNSYAPTHAGSLQHAWLLAALSRVDRTRTPWLVVMMHAPFYCSNSGHVEETRLMRRDLERVLYEAGVDFVLNGHVHAYERTLPTYDMAPDECGPTYLTIGDGGNREGVYLPWLEPQPEWSAYRESSFGVGTLDLLNATHARYAWHRHSCQGSAEPDNINFNKSCESTSHWLVDNGNLLGVDEQLFVKPRGCANRWRSGADPRVLWPTGDGRTGQPSGDGGDAIHGAGGGGADGAGAAGDGGGMAGGGAAGGGASSNASTLEPHGQGAGIATRVKCAAEQAGLITMAAISLLINFGLVALVVCRRVRRKVARKGSALSESSAHVAPDLRASPNLQMGVL</sequence>
<dbReference type="Gene3D" id="3.60.21.10">
    <property type="match status" value="1"/>
</dbReference>
<dbReference type="OMA" id="NHEYASA"/>
<evidence type="ECO:0000256" key="4">
    <source>
        <dbReference type="RuleBase" id="RU361203"/>
    </source>
</evidence>
<proteinExistence type="inferred from homology"/>
<dbReference type="AlphaFoldDB" id="A0A8J6CH68"/>
<keyword evidence="2 4" id="KW-0378">Hydrolase</keyword>
<evidence type="ECO:0000313" key="10">
    <source>
        <dbReference type="Proteomes" id="UP000751190"/>
    </source>
</evidence>
<comment type="catalytic activity">
    <reaction evidence="4">
        <text>a phosphate monoester + H2O = an alcohol + phosphate</text>
        <dbReference type="Rhea" id="RHEA:15017"/>
        <dbReference type="ChEBI" id="CHEBI:15377"/>
        <dbReference type="ChEBI" id="CHEBI:30879"/>
        <dbReference type="ChEBI" id="CHEBI:43474"/>
        <dbReference type="ChEBI" id="CHEBI:67140"/>
        <dbReference type="EC" id="3.1.3.2"/>
    </reaction>
</comment>
<evidence type="ECO:0000256" key="1">
    <source>
        <dbReference type="ARBA" id="ARBA00022729"/>
    </source>
</evidence>
<feature type="region of interest" description="Disordered" evidence="5">
    <location>
        <begin position="573"/>
        <end position="592"/>
    </location>
</feature>
<keyword evidence="6" id="KW-0472">Membrane</keyword>
<feature type="region of interest" description="Disordered" evidence="5">
    <location>
        <begin position="530"/>
        <end position="558"/>
    </location>
</feature>
<dbReference type="InterPro" id="IPR041792">
    <property type="entry name" value="MPP_PAP"/>
</dbReference>
<comment type="caution">
    <text evidence="9">The sequence shown here is derived from an EMBL/GenBank/DDBJ whole genome shotgun (WGS) entry which is preliminary data.</text>
</comment>
<dbReference type="Proteomes" id="UP000751190">
    <property type="component" value="Unassembled WGS sequence"/>
</dbReference>
<feature type="compositionally biased region" description="Gly residues" evidence="5">
    <location>
        <begin position="544"/>
        <end position="558"/>
    </location>
</feature>
<evidence type="ECO:0000256" key="2">
    <source>
        <dbReference type="ARBA" id="ARBA00022801"/>
    </source>
</evidence>
<comment type="similarity">
    <text evidence="4">Belongs to the metallophosphoesterase superfamily. Purple acid phosphatase family.</text>
</comment>
<evidence type="ECO:0000256" key="6">
    <source>
        <dbReference type="SAM" id="Phobius"/>
    </source>
</evidence>
<keyword evidence="3" id="KW-0325">Glycoprotein</keyword>
<dbReference type="InterPro" id="IPR004843">
    <property type="entry name" value="Calcineurin-like_PHP"/>
</dbReference>
<dbReference type="PANTHER" id="PTHR22953:SF153">
    <property type="entry name" value="PURPLE ACID PHOSPHATASE"/>
    <property type="match status" value="1"/>
</dbReference>
<dbReference type="SUPFAM" id="SSF49363">
    <property type="entry name" value="Purple acid phosphatase, N-terminal domain"/>
    <property type="match status" value="1"/>
</dbReference>
<keyword evidence="1" id="KW-0732">Signal</keyword>
<dbReference type="PANTHER" id="PTHR22953">
    <property type="entry name" value="ACID PHOSPHATASE RELATED"/>
    <property type="match status" value="1"/>
</dbReference>
<reference evidence="9" key="1">
    <citation type="submission" date="2021-05" db="EMBL/GenBank/DDBJ databases">
        <title>The genome of the haptophyte Pavlova lutheri (Diacronema luteri, Pavlovales) - a model for lipid biosynthesis in eukaryotic algae.</title>
        <authorList>
            <person name="Hulatt C.J."/>
            <person name="Posewitz M.C."/>
        </authorList>
    </citation>
    <scope>NUCLEOTIDE SEQUENCE</scope>
    <source>
        <strain evidence="9">NIVA-4/92</strain>
    </source>
</reference>
<keyword evidence="6" id="KW-1133">Transmembrane helix</keyword>
<evidence type="ECO:0000313" key="9">
    <source>
        <dbReference type="EMBL" id="KAG8469880.1"/>
    </source>
</evidence>
<organism evidence="9 10">
    <name type="scientific">Diacronema lutheri</name>
    <name type="common">Unicellular marine alga</name>
    <name type="synonym">Monochrysis lutheri</name>
    <dbReference type="NCBI Taxonomy" id="2081491"/>
    <lineage>
        <taxon>Eukaryota</taxon>
        <taxon>Haptista</taxon>
        <taxon>Haptophyta</taxon>
        <taxon>Pavlovophyceae</taxon>
        <taxon>Pavlovales</taxon>
        <taxon>Pavlovaceae</taxon>
        <taxon>Diacronema</taxon>
    </lineage>
</organism>
<name>A0A8J6CH68_DIALT</name>
<evidence type="ECO:0000259" key="7">
    <source>
        <dbReference type="Pfam" id="PF00149"/>
    </source>
</evidence>
<feature type="domain" description="Calcineurin-like phosphoesterase" evidence="7">
    <location>
        <begin position="221"/>
        <end position="406"/>
    </location>
</feature>
<dbReference type="GO" id="GO:0003993">
    <property type="term" value="F:acid phosphatase activity"/>
    <property type="evidence" value="ECO:0007669"/>
    <property type="project" value="UniProtKB-EC"/>
</dbReference>
<dbReference type="Pfam" id="PF14008">
    <property type="entry name" value="Metallophos_C"/>
    <property type="match status" value="1"/>
</dbReference>
<dbReference type="Pfam" id="PF00149">
    <property type="entry name" value="Metallophos"/>
    <property type="match status" value="1"/>
</dbReference>
<dbReference type="EC" id="3.1.3.2" evidence="4"/>
<protein>
    <recommendedName>
        <fullName evidence="4">Purple acid phosphatase</fullName>
        <ecNumber evidence="4">3.1.3.2</ecNumber>
    </recommendedName>
</protein>